<dbReference type="Proteomes" id="UP000714275">
    <property type="component" value="Unassembled WGS sequence"/>
</dbReference>
<comment type="caution">
    <text evidence="1">The sequence shown here is derived from an EMBL/GenBank/DDBJ whole genome shotgun (WGS) entry which is preliminary data.</text>
</comment>
<evidence type="ECO:0000313" key="1">
    <source>
        <dbReference type="EMBL" id="KAG1774963.1"/>
    </source>
</evidence>
<accession>A0A9P7D0U0</accession>
<proteinExistence type="predicted"/>
<gene>
    <name evidence="1" type="ORF">EV702DRAFT_1199802</name>
</gene>
<protein>
    <submittedName>
        <fullName evidence="1">Uncharacterized protein</fullName>
    </submittedName>
</protein>
<organism evidence="1 2">
    <name type="scientific">Suillus placidus</name>
    <dbReference type="NCBI Taxonomy" id="48579"/>
    <lineage>
        <taxon>Eukaryota</taxon>
        <taxon>Fungi</taxon>
        <taxon>Dikarya</taxon>
        <taxon>Basidiomycota</taxon>
        <taxon>Agaricomycotina</taxon>
        <taxon>Agaricomycetes</taxon>
        <taxon>Agaricomycetidae</taxon>
        <taxon>Boletales</taxon>
        <taxon>Suillineae</taxon>
        <taxon>Suillaceae</taxon>
        <taxon>Suillus</taxon>
    </lineage>
</organism>
<reference evidence="1" key="1">
    <citation type="journal article" date="2020" name="New Phytol.">
        <title>Comparative genomics reveals dynamic genome evolution in host specialist ectomycorrhizal fungi.</title>
        <authorList>
            <person name="Lofgren L.A."/>
            <person name="Nguyen N.H."/>
            <person name="Vilgalys R."/>
            <person name="Ruytinx J."/>
            <person name="Liao H.L."/>
            <person name="Branco S."/>
            <person name="Kuo A."/>
            <person name="LaButti K."/>
            <person name="Lipzen A."/>
            <person name="Andreopoulos W."/>
            <person name="Pangilinan J."/>
            <person name="Riley R."/>
            <person name="Hundley H."/>
            <person name="Na H."/>
            <person name="Barry K."/>
            <person name="Grigoriev I.V."/>
            <person name="Stajich J.E."/>
            <person name="Kennedy P.G."/>
        </authorList>
    </citation>
    <scope>NUCLEOTIDE SEQUENCE</scope>
    <source>
        <strain evidence="1">DOB743</strain>
    </source>
</reference>
<sequence length="230" mass="25775">MQRHPKTRMQTKLKVPLGIRSNTNAHSSQFKSAATVEREVQEGLRRRRNFLMLLPTQTHSALSGIATSSGTSPDDDIGLSGLAYDMDLFDATDGQEISHEGGEFSDAVKCTLEFAAQSKRGNSRYGKGAQARRQRLKMMYAHWDAQMEQLADTYLEWKHGPQVSALMEEDGHEFHVSVIGTFERNNCVLIHQRIEEPANVALLRHGLLGCSPVEPTVAIELCTLELYHRL</sequence>
<name>A0A9P7D0U0_9AGAM</name>
<dbReference type="OrthoDB" id="2505969at2759"/>
<evidence type="ECO:0000313" key="2">
    <source>
        <dbReference type="Proteomes" id="UP000714275"/>
    </source>
</evidence>
<dbReference type="EMBL" id="JABBWD010000037">
    <property type="protein sequence ID" value="KAG1774963.1"/>
    <property type="molecule type" value="Genomic_DNA"/>
</dbReference>
<dbReference type="AlphaFoldDB" id="A0A9P7D0U0"/>
<keyword evidence="2" id="KW-1185">Reference proteome</keyword>